<dbReference type="InterPro" id="IPR004843">
    <property type="entry name" value="Calcineurin-like_PHP"/>
</dbReference>
<feature type="transmembrane region" description="Helical" evidence="3">
    <location>
        <begin position="31"/>
        <end position="49"/>
    </location>
</feature>
<reference evidence="5" key="1">
    <citation type="submission" date="2020-03" db="EMBL/GenBank/DDBJ databases">
        <title>Psychroflexus Maritimus sp. nov., isolate from marine sediment.</title>
        <authorList>
            <person name="Zhong Y.-L."/>
        </authorList>
    </citation>
    <scope>NUCLEOTIDE SEQUENCE</scope>
    <source>
        <strain evidence="5">C1</strain>
    </source>
</reference>
<gene>
    <name evidence="5" type="ORF">G7034_07445</name>
</gene>
<evidence type="ECO:0000256" key="3">
    <source>
        <dbReference type="SAM" id="Phobius"/>
    </source>
</evidence>
<dbReference type="InterPro" id="IPR029052">
    <property type="entry name" value="Metallo-depent_PP-like"/>
</dbReference>
<feature type="transmembrane region" description="Helical" evidence="3">
    <location>
        <begin position="61"/>
        <end position="84"/>
    </location>
</feature>
<proteinExistence type="predicted"/>
<name>A0A967E001_9FLAO</name>
<dbReference type="SUPFAM" id="SSF56300">
    <property type="entry name" value="Metallo-dependent phosphatases"/>
    <property type="match status" value="1"/>
</dbReference>
<evidence type="ECO:0000256" key="1">
    <source>
        <dbReference type="ARBA" id="ARBA00022723"/>
    </source>
</evidence>
<dbReference type="GO" id="GO:0046872">
    <property type="term" value="F:metal ion binding"/>
    <property type="evidence" value="ECO:0007669"/>
    <property type="project" value="UniProtKB-KW"/>
</dbReference>
<dbReference type="PANTHER" id="PTHR31302:SF31">
    <property type="entry name" value="PHOSPHODIESTERASE YAEI"/>
    <property type="match status" value="1"/>
</dbReference>
<dbReference type="InterPro" id="IPR051158">
    <property type="entry name" value="Metallophosphoesterase_sf"/>
</dbReference>
<keyword evidence="3" id="KW-0812">Transmembrane</keyword>
<dbReference type="Gene3D" id="3.60.21.10">
    <property type="match status" value="1"/>
</dbReference>
<comment type="caution">
    <text evidence="5">The sequence shown here is derived from an EMBL/GenBank/DDBJ whole genome shotgun (WGS) entry which is preliminary data.</text>
</comment>
<accession>A0A967E001</accession>
<dbReference type="GO" id="GO:0016020">
    <property type="term" value="C:membrane"/>
    <property type="evidence" value="ECO:0007669"/>
    <property type="project" value="GOC"/>
</dbReference>
<keyword evidence="3" id="KW-1133">Transmembrane helix</keyword>
<evidence type="ECO:0000313" key="6">
    <source>
        <dbReference type="Proteomes" id="UP000643701"/>
    </source>
</evidence>
<evidence type="ECO:0000313" key="5">
    <source>
        <dbReference type="EMBL" id="NGZ90082.1"/>
    </source>
</evidence>
<keyword evidence="2" id="KW-0378">Hydrolase</keyword>
<dbReference type="PANTHER" id="PTHR31302">
    <property type="entry name" value="TRANSMEMBRANE PROTEIN WITH METALLOPHOSPHOESTERASE DOMAIN-RELATED"/>
    <property type="match status" value="1"/>
</dbReference>
<keyword evidence="1" id="KW-0479">Metal-binding</keyword>
<dbReference type="Proteomes" id="UP000643701">
    <property type="component" value="Unassembled WGS sequence"/>
</dbReference>
<dbReference type="GO" id="GO:0008758">
    <property type="term" value="F:UDP-2,3-diacylglucosamine hydrolase activity"/>
    <property type="evidence" value="ECO:0007669"/>
    <property type="project" value="TreeGrafter"/>
</dbReference>
<keyword evidence="6" id="KW-1185">Reference proteome</keyword>
<evidence type="ECO:0000259" key="4">
    <source>
        <dbReference type="Pfam" id="PF00149"/>
    </source>
</evidence>
<feature type="transmembrane region" description="Helical" evidence="3">
    <location>
        <begin position="7"/>
        <end position="25"/>
    </location>
</feature>
<keyword evidence="3" id="KW-0472">Membrane</keyword>
<feature type="domain" description="Calcineurin-like phosphoesterase" evidence="4">
    <location>
        <begin position="161"/>
        <end position="341"/>
    </location>
</feature>
<protein>
    <submittedName>
        <fullName evidence="5">Metallophosphoesterase</fullName>
    </submittedName>
</protein>
<sequence length="404" mass="46557">MRWIIPLFIYLLVEIYAYQAFRVAFKSKYLLYIYIFVSLCIIAFIVYGFNQPANKGTFTGIRAYSIGVFLSLMSLKLVLVFGMFAEDIYRFIQAIFSKISTSEEKFSLSSRRKFISQLALGIGAIPFFSLLYGMYKGKYNYKVLTYELTFEDLPKAFDGYTLTQISDVHSGSFDNAEKVTYGISLINEQQSDVVVFTGDLVNNTSEEMEGWKDAFGQIKAKDGVFSILGNHDYGDYFSWASKTEKQRNFNRLKEIQQEMGWRLLLDEHVSLQKGDDQIHLVGVENWGKGGFQQKGDLDQASKSLSEKDFKVLLSHDPSHWNEVTKNHPKNFQLTLSGHTHGMQFGIEIPGWFKFSPVQFRYPQWAGVYQENKRFLHVNRGFGFLAYPGRVGMWPEITVIKLRKT</sequence>
<feature type="transmembrane region" description="Helical" evidence="3">
    <location>
        <begin position="114"/>
        <end position="135"/>
    </location>
</feature>
<dbReference type="GO" id="GO:0009245">
    <property type="term" value="P:lipid A biosynthetic process"/>
    <property type="evidence" value="ECO:0007669"/>
    <property type="project" value="TreeGrafter"/>
</dbReference>
<dbReference type="CDD" id="cd07385">
    <property type="entry name" value="MPP_YkuE_C"/>
    <property type="match status" value="1"/>
</dbReference>
<organism evidence="5 6">
    <name type="scientific">Psychroflexus maritimus</name>
    <dbReference type="NCBI Taxonomy" id="2714865"/>
    <lineage>
        <taxon>Bacteria</taxon>
        <taxon>Pseudomonadati</taxon>
        <taxon>Bacteroidota</taxon>
        <taxon>Flavobacteriia</taxon>
        <taxon>Flavobacteriales</taxon>
        <taxon>Flavobacteriaceae</taxon>
        <taxon>Psychroflexus</taxon>
    </lineage>
</organism>
<evidence type="ECO:0000256" key="2">
    <source>
        <dbReference type="ARBA" id="ARBA00022801"/>
    </source>
</evidence>
<dbReference type="RefSeq" id="WP_166400329.1">
    <property type="nucleotide sequence ID" value="NZ_JAANAS010000050.1"/>
</dbReference>
<dbReference type="EMBL" id="JAANAS010000050">
    <property type="protein sequence ID" value="NGZ90082.1"/>
    <property type="molecule type" value="Genomic_DNA"/>
</dbReference>
<dbReference type="Pfam" id="PF00149">
    <property type="entry name" value="Metallophos"/>
    <property type="match status" value="1"/>
</dbReference>
<dbReference type="AlphaFoldDB" id="A0A967E001"/>